<dbReference type="SUPFAM" id="SSF51905">
    <property type="entry name" value="FAD/NAD(P)-binding domain"/>
    <property type="match status" value="1"/>
</dbReference>
<dbReference type="PANTHER" id="PTHR43563:SF1">
    <property type="entry name" value="AMINE OXIDASE [FLAVIN-CONTAINING] B"/>
    <property type="match status" value="1"/>
</dbReference>
<protein>
    <recommendedName>
        <fullName evidence="2">Amine oxidase domain-containing protein</fullName>
    </recommendedName>
</protein>
<dbReference type="PANTHER" id="PTHR43563">
    <property type="entry name" value="AMINE OXIDASE"/>
    <property type="match status" value="1"/>
</dbReference>
<dbReference type="Gene3D" id="3.50.50.60">
    <property type="entry name" value="FAD/NAD(P)-binding domain"/>
    <property type="match status" value="2"/>
</dbReference>
<dbReference type="KEGG" id="ptn:PTRA_a1620"/>
<comment type="similarity">
    <text evidence="1">Belongs to the flavin monoamine oxidase family.</text>
</comment>
<evidence type="ECO:0000259" key="2">
    <source>
        <dbReference type="Pfam" id="PF01593"/>
    </source>
</evidence>
<proteinExistence type="inferred from homology"/>
<dbReference type="RefSeq" id="WP_058373225.1">
    <property type="nucleotide sequence ID" value="NZ_CP011034.1"/>
</dbReference>
<organism evidence="3">
    <name type="scientific">Pseudoalteromonas translucida KMM 520</name>
    <dbReference type="NCBI Taxonomy" id="1315283"/>
    <lineage>
        <taxon>Bacteria</taxon>
        <taxon>Pseudomonadati</taxon>
        <taxon>Pseudomonadota</taxon>
        <taxon>Gammaproteobacteria</taxon>
        <taxon>Alteromonadales</taxon>
        <taxon>Pseudoalteromonadaceae</taxon>
        <taxon>Pseudoalteromonas</taxon>
    </lineage>
</organism>
<dbReference type="Proteomes" id="UP000065261">
    <property type="component" value="Chromosome I"/>
</dbReference>
<dbReference type="AlphaFoldDB" id="A0A0U2MP99"/>
<evidence type="ECO:0000256" key="1">
    <source>
        <dbReference type="ARBA" id="ARBA00005995"/>
    </source>
</evidence>
<dbReference type="PATRIC" id="fig|1315283.4.peg.1396"/>
<feature type="domain" description="Amine oxidase" evidence="2">
    <location>
        <begin position="113"/>
        <end position="358"/>
    </location>
</feature>
<dbReference type="InterPro" id="IPR050703">
    <property type="entry name" value="Flavin_MAO"/>
</dbReference>
<dbReference type="InterPro" id="IPR036188">
    <property type="entry name" value="FAD/NAD-bd_sf"/>
</dbReference>
<dbReference type="Pfam" id="PF01593">
    <property type="entry name" value="Amino_oxidase"/>
    <property type="match status" value="1"/>
</dbReference>
<accession>A0A0U2MP99</accession>
<reference evidence="3 4" key="1">
    <citation type="submission" date="2015-03" db="EMBL/GenBank/DDBJ databases">
        <authorList>
            <person name="Murphy D."/>
        </authorList>
    </citation>
    <scope>NUCLEOTIDE SEQUENCE [LARGE SCALE GENOMIC DNA]</scope>
    <source>
        <strain evidence="3 4">KMM 520</strain>
    </source>
</reference>
<evidence type="ECO:0000313" key="4">
    <source>
        <dbReference type="Proteomes" id="UP000065261"/>
    </source>
</evidence>
<dbReference type="OrthoDB" id="337830at2"/>
<dbReference type="GO" id="GO:0016491">
    <property type="term" value="F:oxidoreductase activity"/>
    <property type="evidence" value="ECO:0007669"/>
    <property type="project" value="InterPro"/>
</dbReference>
<evidence type="ECO:0000313" key="3">
    <source>
        <dbReference type="EMBL" id="ALS32804.1"/>
    </source>
</evidence>
<dbReference type="SUPFAM" id="SSF54373">
    <property type="entry name" value="FAD-linked reductases, C-terminal domain"/>
    <property type="match status" value="1"/>
</dbReference>
<dbReference type="Pfam" id="PF13450">
    <property type="entry name" value="NAD_binding_8"/>
    <property type="match status" value="1"/>
</dbReference>
<dbReference type="InterPro" id="IPR002937">
    <property type="entry name" value="Amino_oxidase"/>
</dbReference>
<sequence>MSKPTTNKPVIIIGGGLAGLYSAYLLQQRNIPYLLLEAKPQLGGRIEAAHDTHNSAISFDLGPTWIFEHQPKIQQLISLLRLPVFAQYTQGDVLYQAAKTLKPQQIAGAGEMHLLRLTGGMYSLIKALYEQLNPASILTEHHVVKLHKQQNTWHITANHNGEVKQFSAKQLIAALPPRMIIQHLTPDLWANQTLINRLTAVPTWMAGQAKFIATFEHAFWRDQNLSGQCFSRVGPLVEVHDASASHNGHPALFGFIGVPYSTRSTVTTEQLKQACIEQLAYFYGDEVYAATGYFIKDWAADSYVTNEDDKTGPSQHPEFNYSGLSSQLANLNIHFVGSEFAQQEAGYLEGAINAANTAINALKV</sequence>
<gene>
    <name evidence="3" type="ORF">PTRA_a1620</name>
</gene>
<name>A0A0U2MP99_9GAMM</name>
<dbReference type="EMBL" id="CP011034">
    <property type="protein sequence ID" value="ALS32804.1"/>
    <property type="molecule type" value="Genomic_DNA"/>
</dbReference>